<dbReference type="KEGG" id="scm:SCHCO_02609721"/>
<sequence length="493" mass="53943">MDGLRSRSASPPPPAAYLKKRDYIIGILLLLVVVFLWTSSNFVTQGLFEDGFEKPFMVTYLNTASFALYLLPSLVRRVLAGKPIHWRWKDVVKEDLERTRDADAYQPLAADDTRVLDDDLAKPTQGRPHPHFTHPEPHVVLDEDILPPLTTQETAKLASVFCFFWFVANWAVNASLDYTSVASTTILSSMSGFFTLGIGRIFQVEILTYAKLGAVFTSFSGVVLVSLSDQRSGAAEHAPRPMLGDTLALLSALFYALYVTLLKVRIGAESRIDMQLFFGFVGLFNIVTLWPVAVILHFTGAEPFEFPHTGSAVGAILANMAITLSSDYIYVLAMLKTTPLVVTVGLSLTIPLAVVGDLILGRAVRIQVMLGAVLVLASFVAMGVDDARVQEKEHTVWYVGEEEGLIGGGGEGRIDGSVSRRSMGRRSVGGRSGSRASANMTRARQSLTRGRDSLTRGRESLAGRESLTRTRESLTRGNLARERRSEQVELGGT</sequence>
<feature type="transmembrane region" description="Helical" evidence="8">
    <location>
        <begin position="340"/>
        <end position="360"/>
    </location>
</feature>
<dbReference type="AlphaFoldDB" id="D8PKS0"/>
<dbReference type="GO" id="GO:0000329">
    <property type="term" value="C:fungal-type vacuole membrane"/>
    <property type="evidence" value="ECO:0007669"/>
    <property type="project" value="TreeGrafter"/>
</dbReference>
<dbReference type="SUPFAM" id="SSF103481">
    <property type="entry name" value="Multidrug resistance efflux transporter EmrE"/>
    <property type="match status" value="1"/>
</dbReference>
<dbReference type="Proteomes" id="UP000007431">
    <property type="component" value="Unassembled WGS sequence"/>
</dbReference>
<comment type="subcellular location">
    <subcellularLocation>
        <location evidence="1">Membrane</location>
        <topology evidence="1">Multi-pass membrane protein</topology>
    </subcellularLocation>
</comment>
<dbReference type="OrthoDB" id="1436450at2759"/>
<evidence type="ECO:0000256" key="2">
    <source>
        <dbReference type="ARBA" id="ARBA00007863"/>
    </source>
</evidence>
<dbReference type="PANTHER" id="PTHR23051">
    <property type="entry name" value="SOLUTE CARRIER FAMILY 35, MEMBER F5"/>
    <property type="match status" value="1"/>
</dbReference>
<evidence type="ECO:0000256" key="4">
    <source>
        <dbReference type="ARBA" id="ARBA00022692"/>
    </source>
</evidence>
<feature type="transmembrane region" description="Helical" evidence="8">
    <location>
        <begin position="21"/>
        <end position="40"/>
    </location>
</feature>
<feature type="transmembrane region" description="Helical" evidence="8">
    <location>
        <begin position="178"/>
        <end position="199"/>
    </location>
</feature>
<keyword evidence="11" id="KW-1185">Reference proteome</keyword>
<evidence type="ECO:0000256" key="6">
    <source>
        <dbReference type="ARBA" id="ARBA00023136"/>
    </source>
</evidence>
<organism evidence="11">
    <name type="scientific">Schizophyllum commune (strain H4-8 / FGSC 9210)</name>
    <name type="common">Split gill fungus</name>
    <dbReference type="NCBI Taxonomy" id="578458"/>
    <lineage>
        <taxon>Eukaryota</taxon>
        <taxon>Fungi</taxon>
        <taxon>Dikarya</taxon>
        <taxon>Basidiomycota</taxon>
        <taxon>Agaricomycotina</taxon>
        <taxon>Agaricomycetes</taxon>
        <taxon>Agaricomycetidae</taxon>
        <taxon>Agaricales</taxon>
        <taxon>Schizophyllaceae</taxon>
        <taxon>Schizophyllum</taxon>
    </lineage>
</organism>
<feature type="compositionally biased region" description="Basic and acidic residues" evidence="7">
    <location>
        <begin position="449"/>
        <end position="487"/>
    </location>
</feature>
<gene>
    <name evidence="10" type="ORF">SCHCODRAFT_65066</name>
</gene>
<feature type="domain" description="DUF3955" evidence="9">
    <location>
        <begin position="23"/>
        <end position="68"/>
    </location>
</feature>
<evidence type="ECO:0000313" key="11">
    <source>
        <dbReference type="Proteomes" id="UP000007431"/>
    </source>
</evidence>
<feature type="transmembrane region" description="Helical" evidence="8">
    <location>
        <begin position="312"/>
        <end position="333"/>
    </location>
</feature>
<accession>D8PKS0</accession>
<keyword evidence="5 8" id="KW-1133">Transmembrane helix</keyword>
<dbReference type="InterPro" id="IPR009262">
    <property type="entry name" value="SLC35_F1/F2/F6"/>
</dbReference>
<dbReference type="PANTHER" id="PTHR23051:SF0">
    <property type="entry name" value="SOLUTE CARRIER FAMILY 35 MEMBER F5"/>
    <property type="match status" value="1"/>
</dbReference>
<feature type="transmembrane region" description="Helical" evidence="8">
    <location>
        <begin position="60"/>
        <end position="79"/>
    </location>
</feature>
<evidence type="ECO:0000259" key="9">
    <source>
        <dbReference type="Pfam" id="PF13127"/>
    </source>
</evidence>
<dbReference type="FunCoup" id="D8PKS0">
    <property type="interactions" value="118"/>
</dbReference>
<dbReference type="GeneID" id="9594875"/>
<feature type="transmembrane region" description="Helical" evidence="8">
    <location>
        <begin position="155"/>
        <end position="172"/>
    </location>
</feature>
<dbReference type="GO" id="GO:0022857">
    <property type="term" value="F:transmembrane transporter activity"/>
    <property type="evidence" value="ECO:0007669"/>
    <property type="project" value="InterPro"/>
</dbReference>
<feature type="transmembrane region" description="Helical" evidence="8">
    <location>
        <begin position="276"/>
        <end position="300"/>
    </location>
</feature>
<feature type="transmembrane region" description="Helical" evidence="8">
    <location>
        <begin position="206"/>
        <end position="227"/>
    </location>
</feature>
<dbReference type="InterPro" id="IPR025016">
    <property type="entry name" value="DUF3955"/>
</dbReference>
<keyword evidence="3" id="KW-0813">Transport</keyword>
<dbReference type="STRING" id="578458.D8PKS0"/>
<dbReference type="Pfam" id="PF13127">
    <property type="entry name" value="DUF3955"/>
    <property type="match status" value="1"/>
</dbReference>
<reference evidence="10 11" key="1">
    <citation type="journal article" date="2010" name="Nat. Biotechnol.">
        <title>Genome sequence of the model mushroom Schizophyllum commune.</title>
        <authorList>
            <person name="Ohm R.A."/>
            <person name="de Jong J.F."/>
            <person name="Lugones L.G."/>
            <person name="Aerts A."/>
            <person name="Kothe E."/>
            <person name="Stajich J.E."/>
            <person name="de Vries R.P."/>
            <person name="Record E."/>
            <person name="Levasseur A."/>
            <person name="Baker S.E."/>
            <person name="Bartholomew K.A."/>
            <person name="Coutinho P.M."/>
            <person name="Erdmann S."/>
            <person name="Fowler T.J."/>
            <person name="Gathman A.C."/>
            <person name="Lombard V."/>
            <person name="Henrissat B."/>
            <person name="Knabe N."/>
            <person name="Kuees U."/>
            <person name="Lilly W.W."/>
            <person name="Lindquist E."/>
            <person name="Lucas S."/>
            <person name="Magnuson J.K."/>
            <person name="Piumi F."/>
            <person name="Raudaskoski M."/>
            <person name="Salamov A."/>
            <person name="Schmutz J."/>
            <person name="Schwarze F.W.M.R."/>
            <person name="vanKuyk P.A."/>
            <person name="Horton J.S."/>
            <person name="Grigoriev I.V."/>
            <person name="Woesten H.A.B."/>
        </authorList>
    </citation>
    <scope>NUCLEOTIDE SEQUENCE [LARGE SCALE GENOMIC DNA]</scope>
    <source>
        <strain evidence="11">H4-8 / FGSC 9210</strain>
    </source>
</reference>
<feature type="region of interest" description="Disordered" evidence="7">
    <location>
        <begin position="410"/>
        <end position="493"/>
    </location>
</feature>
<dbReference type="HOGENOM" id="CLU_026578_1_0_1"/>
<name>D8PKS0_SCHCM</name>
<dbReference type="EMBL" id="GL377302">
    <property type="protein sequence ID" value="EFJ02684.1"/>
    <property type="molecule type" value="Genomic_DNA"/>
</dbReference>
<dbReference type="Pfam" id="PF06027">
    <property type="entry name" value="SLC35F"/>
    <property type="match status" value="1"/>
</dbReference>
<feature type="compositionally biased region" description="Polar residues" evidence="7">
    <location>
        <begin position="436"/>
        <end position="448"/>
    </location>
</feature>
<dbReference type="InParanoid" id="D8PKS0"/>
<keyword evidence="6 8" id="KW-0472">Membrane</keyword>
<protein>
    <recommendedName>
        <fullName evidence="9">DUF3955 domain-containing protein</fullName>
    </recommendedName>
</protein>
<feature type="transmembrane region" description="Helical" evidence="8">
    <location>
        <begin position="366"/>
        <end position="384"/>
    </location>
</feature>
<dbReference type="eggNOG" id="KOG2765">
    <property type="taxonomic scope" value="Eukaryota"/>
</dbReference>
<dbReference type="InterPro" id="IPR037185">
    <property type="entry name" value="EmrE-like"/>
</dbReference>
<proteinExistence type="inferred from homology"/>
<evidence type="ECO:0000313" key="10">
    <source>
        <dbReference type="EMBL" id="EFJ02684.1"/>
    </source>
</evidence>
<dbReference type="VEuPathDB" id="FungiDB:SCHCODRAFT_02609721"/>
<evidence type="ECO:0000256" key="3">
    <source>
        <dbReference type="ARBA" id="ARBA00022448"/>
    </source>
</evidence>
<dbReference type="OMA" id="MYGVYTI"/>
<comment type="similarity">
    <text evidence="2">Belongs to the SLC35F solute transporter family.</text>
</comment>
<dbReference type="RefSeq" id="XP_003037586.1">
    <property type="nucleotide sequence ID" value="XM_003037540.1"/>
</dbReference>
<evidence type="ECO:0000256" key="1">
    <source>
        <dbReference type="ARBA" id="ARBA00004141"/>
    </source>
</evidence>
<feature type="transmembrane region" description="Helical" evidence="8">
    <location>
        <begin position="247"/>
        <end position="264"/>
    </location>
</feature>
<evidence type="ECO:0000256" key="7">
    <source>
        <dbReference type="SAM" id="MobiDB-lite"/>
    </source>
</evidence>
<evidence type="ECO:0000256" key="5">
    <source>
        <dbReference type="ARBA" id="ARBA00022989"/>
    </source>
</evidence>
<keyword evidence="4 8" id="KW-0812">Transmembrane</keyword>
<evidence type="ECO:0000256" key="8">
    <source>
        <dbReference type="SAM" id="Phobius"/>
    </source>
</evidence>